<accession>A0A915EES5</accession>
<evidence type="ECO:0000313" key="2">
    <source>
        <dbReference type="Proteomes" id="UP000887574"/>
    </source>
</evidence>
<evidence type="ECO:0000313" key="3">
    <source>
        <dbReference type="WBParaSite" id="jg4550"/>
    </source>
</evidence>
<reference evidence="3" key="1">
    <citation type="submission" date="2022-11" db="UniProtKB">
        <authorList>
            <consortium name="WormBaseParasite"/>
        </authorList>
    </citation>
    <scope>IDENTIFICATION</scope>
</reference>
<evidence type="ECO:0000256" key="1">
    <source>
        <dbReference type="SAM" id="SignalP"/>
    </source>
</evidence>
<keyword evidence="2" id="KW-1185">Reference proteome</keyword>
<dbReference type="AlphaFoldDB" id="A0A915EES5"/>
<dbReference type="WBParaSite" id="jg4550">
    <property type="protein sequence ID" value="jg4550"/>
    <property type="gene ID" value="jg4550"/>
</dbReference>
<organism evidence="2 3">
    <name type="scientific">Ditylenchus dipsaci</name>
    <dbReference type="NCBI Taxonomy" id="166011"/>
    <lineage>
        <taxon>Eukaryota</taxon>
        <taxon>Metazoa</taxon>
        <taxon>Ecdysozoa</taxon>
        <taxon>Nematoda</taxon>
        <taxon>Chromadorea</taxon>
        <taxon>Rhabditida</taxon>
        <taxon>Tylenchina</taxon>
        <taxon>Tylenchomorpha</taxon>
        <taxon>Sphaerularioidea</taxon>
        <taxon>Anguinidae</taxon>
        <taxon>Anguininae</taxon>
        <taxon>Ditylenchus</taxon>
    </lineage>
</organism>
<sequence>MKLFLSTLTLAILIFATLSQCWEGEPEEASWWDGLVSSVKDKVETAGKFIHEEAIPAINTGYNKAKEVVEESEVPNQVHGFFKEKAVPAAEQKWEDFKELLKPATKPDN</sequence>
<protein>
    <submittedName>
        <fullName evidence="3">Uncharacterized protein</fullName>
    </submittedName>
</protein>
<dbReference type="Proteomes" id="UP000887574">
    <property type="component" value="Unplaced"/>
</dbReference>
<proteinExistence type="predicted"/>
<keyword evidence="1" id="KW-0732">Signal</keyword>
<feature type="signal peptide" evidence="1">
    <location>
        <begin position="1"/>
        <end position="24"/>
    </location>
</feature>
<feature type="chain" id="PRO_5036995559" evidence="1">
    <location>
        <begin position="25"/>
        <end position="109"/>
    </location>
</feature>
<name>A0A915EES5_9BILA</name>